<dbReference type="InterPro" id="IPR011006">
    <property type="entry name" value="CheY-like_superfamily"/>
</dbReference>
<evidence type="ECO:0000313" key="6">
    <source>
        <dbReference type="EMBL" id="KAL3653426.1"/>
    </source>
</evidence>
<keyword evidence="1" id="KW-0902">Two-component regulatory system</keyword>
<dbReference type="InterPro" id="IPR001789">
    <property type="entry name" value="Sig_transdc_resp-reg_receiver"/>
</dbReference>
<reference evidence="7" key="1">
    <citation type="journal article" date="2024" name="IScience">
        <title>Strigolactones Initiate the Formation of Haustorium-like Structures in Castilleja.</title>
        <authorList>
            <person name="Buerger M."/>
            <person name="Peterson D."/>
            <person name="Chory J."/>
        </authorList>
    </citation>
    <scope>NUCLEOTIDE SEQUENCE [LARGE SCALE GENOMIC DNA]</scope>
</reference>
<keyword evidence="4" id="KW-0597">Phosphoprotein</keyword>
<comment type="caution">
    <text evidence="6">The sequence shown here is derived from an EMBL/GenBank/DDBJ whole genome shotgun (WGS) entry which is preliminary data.</text>
</comment>
<dbReference type="PROSITE" id="PS50110">
    <property type="entry name" value="RESPONSE_REGULATORY"/>
    <property type="match status" value="1"/>
</dbReference>
<accession>A0ABD3EJL4</accession>
<dbReference type="PANTHER" id="PTHR43874">
    <property type="entry name" value="TWO-COMPONENT RESPONSE REGULATOR"/>
    <property type="match status" value="1"/>
</dbReference>
<organism evidence="6 7">
    <name type="scientific">Castilleja foliolosa</name>
    <dbReference type="NCBI Taxonomy" id="1961234"/>
    <lineage>
        <taxon>Eukaryota</taxon>
        <taxon>Viridiplantae</taxon>
        <taxon>Streptophyta</taxon>
        <taxon>Embryophyta</taxon>
        <taxon>Tracheophyta</taxon>
        <taxon>Spermatophyta</taxon>
        <taxon>Magnoliopsida</taxon>
        <taxon>eudicotyledons</taxon>
        <taxon>Gunneridae</taxon>
        <taxon>Pentapetalae</taxon>
        <taxon>asterids</taxon>
        <taxon>lamiids</taxon>
        <taxon>Lamiales</taxon>
        <taxon>Orobanchaceae</taxon>
        <taxon>Pedicularideae</taxon>
        <taxon>Castillejinae</taxon>
        <taxon>Castilleja</taxon>
    </lineage>
</organism>
<feature type="domain" description="Response regulatory" evidence="5">
    <location>
        <begin position="33"/>
        <end position="163"/>
    </location>
</feature>
<evidence type="ECO:0000256" key="1">
    <source>
        <dbReference type="ARBA" id="ARBA00023012"/>
    </source>
</evidence>
<proteinExistence type="predicted"/>
<protein>
    <recommendedName>
        <fullName evidence="5">Response regulatory domain-containing protein</fullName>
    </recommendedName>
</protein>
<dbReference type="InterPro" id="IPR045279">
    <property type="entry name" value="ARR-like"/>
</dbReference>
<feature type="modified residue" description="4-aspartylphosphate" evidence="4">
    <location>
        <position position="97"/>
    </location>
</feature>
<dbReference type="PANTHER" id="PTHR43874:SF99">
    <property type="entry name" value="TWO-COMPONENT RESPONSE REGULATOR ARR16"/>
    <property type="match status" value="1"/>
</dbReference>
<dbReference type="GO" id="GO:0000160">
    <property type="term" value="P:phosphorelay signal transduction system"/>
    <property type="evidence" value="ECO:0007669"/>
    <property type="project" value="UniProtKB-KW"/>
</dbReference>
<evidence type="ECO:0000259" key="5">
    <source>
        <dbReference type="PROSITE" id="PS50110"/>
    </source>
</evidence>
<sequence>MAGFSSSAGPICDSSKGKELAIDYDEDVPFQPHVLVVDDEYIFRELHKSKFEKHSCIVTTVNDGSQALEVLGIGDGKKGSGIDTHSRTVDLVVCTNDCMLPGMSGYELLVKMKKSPTTKDVPVVFVSTSDQDRINECMEAGAVDFILKPLKSADVENLVKLVTDVRGR</sequence>
<dbReference type="EMBL" id="JAVIJP010000005">
    <property type="protein sequence ID" value="KAL3653426.1"/>
    <property type="molecule type" value="Genomic_DNA"/>
</dbReference>
<name>A0ABD3EJL4_9LAMI</name>
<dbReference type="Proteomes" id="UP001632038">
    <property type="component" value="Unassembled WGS sequence"/>
</dbReference>
<keyword evidence="7" id="KW-1185">Reference proteome</keyword>
<evidence type="ECO:0000256" key="3">
    <source>
        <dbReference type="ARBA" id="ARBA00023163"/>
    </source>
</evidence>
<evidence type="ECO:0000256" key="4">
    <source>
        <dbReference type="PROSITE-ProRule" id="PRU00169"/>
    </source>
</evidence>
<dbReference type="SMART" id="SM00448">
    <property type="entry name" value="REC"/>
    <property type="match status" value="1"/>
</dbReference>
<dbReference type="SUPFAM" id="SSF52172">
    <property type="entry name" value="CheY-like"/>
    <property type="match status" value="1"/>
</dbReference>
<evidence type="ECO:0000256" key="2">
    <source>
        <dbReference type="ARBA" id="ARBA00023015"/>
    </source>
</evidence>
<keyword evidence="2" id="KW-0805">Transcription regulation</keyword>
<keyword evidence="3" id="KW-0804">Transcription</keyword>
<dbReference type="Gene3D" id="3.40.50.2300">
    <property type="match status" value="1"/>
</dbReference>
<dbReference type="Pfam" id="PF00072">
    <property type="entry name" value="Response_reg"/>
    <property type="match status" value="1"/>
</dbReference>
<evidence type="ECO:0000313" key="7">
    <source>
        <dbReference type="Proteomes" id="UP001632038"/>
    </source>
</evidence>
<gene>
    <name evidence="6" type="ORF">CASFOL_003107</name>
</gene>
<dbReference type="AlphaFoldDB" id="A0ABD3EJL4"/>